<dbReference type="EMBL" id="JPEN01000075">
    <property type="protein sequence ID" value="KGM36812.1"/>
    <property type="molecule type" value="Genomic_DNA"/>
</dbReference>
<feature type="transmembrane region" description="Helical" evidence="1">
    <location>
        <begin position="55"/>
        <end position="75"/>
    </location>
</feature>
<keyword evidence="1" id="KW-1133">Transmembrane helix</keyword>
<evidence type="ECO:0000256" key="1">
    <source>
        <dbReference type="SAM" id="Phobius"/>
    </source>
</evidence>
<feature type="transmembrane region" description="Helical" evidence="1">
    <location>
        <begin position="30"/>
        <end position="50"/>
    </location>
</feature>
<dbReference type="STRING" id="176090.SSIN_1431"/>
<dbReference type="PATRIC" id="fig|176090.4.peg.1393"/>
<keyword evidence="1" id="KW-0812">Transmembrane</keyword>
<dbReference type="RefSeq" id="WP_037617303.1">
    <property type="nucleotide sequence ID" value="NZ_JABTYC020000008.1"/>
</dbReference>
<dbReference type="Proteomes" id="UP000030019">
    <property type="component" value="Unassembled WGS sequence"/>
</dbReference>
<feature type="transmembrane region" description="Helical" evidence="1">
    <location>
        <begin position="5"/>
        <end position="24"/>
    </location>
</feature>
<keyword evidence="3" id="KW-1185">Reference proteome</keyword>
<accession>A0A0A0DIM5</accession>
<keyword evidence="1" id="KW-0472">Membrane</keyword>
<evidence type="ECO:0000313" key="3">
    <source>
        <dbReference type="Proteomes" id="UP000030019"/>
    </source>
</evidence>
<dbReference type="eggNOG" id="COG4330">
    <property type="taxonomic scope" value="Bacteria"/>
</dbReference>
<comment type="caution">
    <text evidence="2">The sequence shown here is derived from an EMBL/GenBank/DDBJ whole genome shotgun (WGS) entry which is preliminary data.</text>
</comment>
<feature type="transmembrane region" description="Helical" evidence="1">
    <location>
        <begin position="95"/>
        <end position="112"/>
    </location>
</feature>
<reference evidence="2 3" key="1">
    <citation type="submission" date="2014-06" db="EMBL/GenBank/DDBJ databases">
        <authorList>
            <person name="Teng J.L."/>
            <person name="Huang Y."/>
            <person name="Tse H."/>
            <person name="Lau S.K."/>
            <person name="Woo P.C."/>
        </authorList>
    </citation>
    <scope>NUCLEOTIDE SEQUENCE [LARGE SCALE GENOMIC DNA]</scope>
    <source>
        <strain evidence="2 3">HKU4</strain>
    </source>
</reference>
<gene>
    <name evidence="2" type="ORF">SSIN_1431</name>
</gene>
<sequence length="200" mass="23727">MRKPILIHIFFMLISIVVYIQGISVQGPDLIWNMILALIAYDAAVLTTIFNKQKWLYPILLMVWLVFYPNTFYMLTDLVHMTWVGDTLWNHASMRLFMAFVPSILFGVYCGIESWNILRERWKLTWWLDMLAVGVLSYLSSLAIYIGRYDRLNSWDLVTRPQLVVQKLLETFQRERLVFILGFTFIQVMSLLFLSRENKK</sequence>
<feature type="transmembrane region" description="Helical" evidence="1">
    <location>
        <begin position="177"/>
        <end position="194"/>
    </location>
</feature>
<proteinExistence type="predicted"/>
<feature type="transmembrane region" description="Helical" evidence="1">
    <location>
        <begin position="124"/>
        <end position="146"/>
    </location>
</feature>
<dbReference type="InterPro" id="IPR009793">
    <property type="entry name" value="DUF1361"/>
</dbReference>
<organism evidence="2 3">
    <name type="scientific">Streptococcus sinensis</name>
    <dbReference type="NCBI Taxonomy" id="176090"/>
    <lineage>
        <taxon>Bacteria</taxon>
        <taxon>Bacillati</taxon>
        <taxon>Bacillota</taxon>
        <taxon>Bacilli</taxon>
        <taxon>Lactobacillales</taxon>
        <taxon>Streptococcaceae</taxon>
        <taxon>Streptococcus</taxon>
    </lineage>
</organism>
<name>A0A0A0DIM5_9STRE</name>
<protein>
    <submittedName>
        <fullName evidence="2">Putative membrane protein</fullName>
    </submittedName>
</protein>
<dbReference type="AlphaFoldDB" id="A0A0A0DIM5"/>
<dbReference type="Pfam" id="PF07099">
    <property type="entry name" value="DUF1361"/>
    <property type="match status" value="1"/>
</dbReference>
<evidence type="ECO:0000313" key="2">
    <source>
        <dbReference type="EMBL" id="KGM36812.1"/>
    </source>
</evidence>